<proteinExistence type="predicted"/>
<accession>A0A447KYB6</accession>
<evidence type="ECO:0000313" key="1">
    <source>
        <dbReference type="EMBL" id="VDZ62988.1"/>
    </source>
</evidence>
<dbReference type="AlphaFoldDB" id="A0A447KYB6"/>
<protein>
    <submittedName>
        <fullName evidence="1">Hemolysin</fullName>
    </submittedName>
</protein>
<dbReference type="InterPro" id="IPR005590">
    <property type="entry name" value="DUF333"/>
</dbReference>
<dbReference type="Pfam" id="PF03891">
    <property type="entry name" value="DUF333"/>
    <property type="match status" value="1"/>
</dbReference>
<dbReference type="RefSeq" id="WP_004962659.1">
    <property type="nucleotide sequence ID" value="NZ_JAEKCK010000003.1"/>
</dbReference>
<dbReference type="EMBL" id="LR134117">
    <property type="protein sequence ID" value="VDZ62988.1"/>
    <property type="molecule type" value="Genomic_DNA"/>
</dbReference>
<name>A0A447KYB6_SEROD</name>
<gene>
    <name evidence="1" type="ORF">NCTC11214_04292</name>
</gene>
<dbReference type="Proteomes" id="UP000281391">
    <property type="component" value="Chromosome"/>
</dbReference>
<sequence>MAMHNGWLAGAVLVLAACSSNNDEPQQQGTSAKINHLPTSAHCANVGGTTTIAHLLNGETVRMCQMPDGKQCEEWALGQGACSGAG</sequence>
<dbReference type="KEGG" id="sof:NCTC11214_04292"/>
<evidence type="ECO:0000313" key="2">
    <source>
        <dbReference type="Proteomes" id="UP000281391"/>
    </source>
</evidence>
<organism evidence="1 2">
    <name type="scientific">Serratia odorifera</name>
    <dbReference type="NCBI Taxonomy" id="618"/>
    <lineage>
        <taxon>Bacteria</taxon>
        <taxon>Pseudomonadati</taxon>
        <taxon>Pseudomonadota</taxon>
        <taxon>Gammaproteobacteria</taxon>
        <taxon>Enterobacterales</taxon>
        <taxon>Yersiniaceae</taxon>
        <taxon>Serratia</taxon>
    </lineage>
</organism>
<reference evidence="1 2" key="1">
    <citation type="submission" date="2018-12" db="EMBL/GenBank/DDBJ databases">
        <authorList>
            <consortium name="Pathogen Informatics"/>
        </authorList>
    </citation>
    <scope>NUCLEOTIDE SEQUENCE [LARGE SCALE GENOMIC DNA]</scope>
    <source>
        <strain evidence="1 2">NCTC11214</strain>
    </source>
</reference>